<dbReference type="Pfam" id="PF02502">
    <property type="entry name" value="LacAB_rpiB"/>
    <property type="match status" value="1"/>
</dbReference>
<keyword evidence="2 5" id="KW-0413">Isomerase</keyword>
<evidence type="ECO:0000313" key="5">
    <source>
        <dbReference type="EMBL" id="HIT98445.1"/>
    </source>
</evidence>
<feature type="binding site" evidence="4">
    <location>
        <position position="99"/>
    </location>
    <ligand>
        <name>D-ribulose 5-phosphate</name>
        <dbReference type="ChEBI" id="CHEBI:58121"/>
    </ligand>
</feature>
<accession>A0A9D1HBR0</accession>
<evidence type="ECO:0000256" key="2">
    <source>
        <dbReference type="ARBA" id="ARBA00023235"/>
    </source>
</evidence>
<dbReference type="EMBL" id="DVLY01000156">
    <property type="protein sequence ID" value="HIT98445.1"/>
    <property type="molecule type" value="Genomic_DNA"/>
</dbReference>
<organism evidence="5 6">
    <name type="scientific">Candidatus Merdimorpha stercoravium</name>
    <dbReference type="NCBI Taxonomy" id="2840863"/>
    <lineage>
        <taxon>Bacteria</taxon>
        <taxon>Pseudomonadati</taxon>
        <taxon>Bacteroidota</taxon>
        <taxon>Flavobacteriia</taxon>
        <taxon>Flavobacteriales</taxon>
        <taxon>Candidatus Merdimorpha</taxon>
    </lineage>
</organism>
<dbReference type="PANTHER" id="PTHR30345">
    <property type="entry name" value="RIBOSE-5-PHOSPHATE ISOMERASE B"/>
    <property type="match status" value="1"/>
</dbReference>
<feature type="binding site" evidence="4">
    <location>
        <begin position="66"/>
        <end position="70"/>
    </location>
    <ligand>
        <name>D-ribulose 5-phosphate</name>
        <dbReference type="ChEBI" id="CHEBI:58121"/>
    </ligand>
</feature>
<evidence type="ECO:0000313" key="6">
    <source>
        <dbReference type="Proteomes" id="UP000824161"/>
    </source>
</evidence>
<name>A0A9D1HBR0_9FLAO</name>
<feature type="binding site" evidence="4">
    <location>
        <begin position="8"/>
        <end position="9"/>
    </location>
    <ligand>
        <name>D-ribulose 5-phosphate</name>
        <dbReference type="ChEBI" id="CHEBI:58121"/>
    </ligand>
</feature>
<dbReference type="InterPro" id="IPR003500">
    <property type="entry name" value="RpiB_LacA_LacB"/>
</dbReference>
<feature type="binding site" evidence="4">
    <location>
        <position position="109"/>
    </location>
    <ligand>
        <name>D-ribulose 5-phosphate</name>
        <dbReference type="ChEBI" id="CHEBI:58121"/>
    </ligand>
</feature>
<dbReference type="SUPFAM" id="SSF89623">
    <property type="entry name" value="Ribose/Galactose isomerase RpiB/AlsB"/>
    <property type="match status" value="1"/>
</dbReference>
<dbReference type="PANTHER" id="PTHR30345:SF0">
    <property type="entry name" value="DNA DAMAGE-REPAIR_TOLERATION PROTEIN DRT102"/>
    <property type="match status" value="1"/>
</dbReference>
<dbReference type="GO" id="GO:0004751">
    <property type="term" value="F:ribose-5-phosphate isomerase activity"/>
    <property type="evidence" value="ECO:0007669"/>
    <property type="project" value="UniProtKB-EC"/>
</dbReference>
<reference evidence="5" key="1">
    <citation type="submission" date="2020-10" db="EMBL/GenBank/DDBJ databases">
        <authorList>
            <person name="Gilroy R."/>
        </authorList>
    </citation>
    <scope>NUCLEOTIDE SEQUENCE</scope>
    <source>
        <strain evidence="5">1383</strain>
    </source>
</reference>
<protein>
    <submittedName>
        <fullName evidence="5">Ribose 5-phosphate isomerase B</fullName>
        <ecNumber evidence="5">5.3.1.6</ecNumber>
    </submittedName>
</protein>
<reference evidence="5" key="2">
    <citation type="journal article" date="2021" name="PeerJ">
        <title>Extensive microbial diversity within the chicken gut microbiome revealed by metagenomics and culture.</title>
        <authorList>
            <person name="Gilroy R."/>
            <person name="Ravi A."/>
            <person name="Getino M."/>
            <person name="Pursley I."/>
            <person name="Horton D.L."/>
            <person name="Alikhan N.F."/>
            <person name="Baker D."/>
            <person name="Gharbi K."/>
            <person name="Hall N."/>
            <person name="Watson M."/>
            <person name="Adriaenssens E.M."/>
            <person name="Foster-Nyarko E."/>
            <person name="Jarju S."/>
            <person name="Secka A."/>
            <person name="Antonio M."/>
            <person name="Oren A."/>
            <person name="Chaudhuri R.R."/>
            <person name="La Ragione R."/>
            <person name="Hildebrand F."/>
            <person name="Pallen M.J."/>
        </authorList>
    </citation>
    <scope>NUCLEOTIDE SEQUENCE</scope>
    <source>
        <strain evidence="5">1383</strain>
    </source>
</reference>
<dbReference type="GO" id="GO:0009052">
    <property type="term" value="P:pentose-phosphate shunt, non-oxidative branch"/>
    <property type="evidence" value="ECO:0007669"/>
    <property type="project" value="TreeGrafter"/>
</dbReference>
<dbReference type="InterPro" id="IPR004785">
    <property type="entry name" value="RpiB"/>
</dbReference>
<feature type="active site" description="Proton acceptor" evidence="3">
    <location>
        <position position="65"/>
    </location>
</feature>
<dbReference type="InterPro" id="IPR036569">
    <property type="entry name" value="RpiB_LacA_LacB_sf"/>
</dbReference>
<dbReference type="Gene3D" id="3.40.1400.10">
    <property type="entry name" value="Sugar-phosphate isomerase, RpiB/LacA/LacB"/>
    <property type="match status" value="1"/>
</dbReference>
<feature type="binding site" evidence="4">
    <location>
        <position position="136"/>
    </location>
    <ligand>
        <name>D-ribulose 5-phosphate</name>
        <dbReference type="ChEBI" id="CHEBI:58121"/>
    </ligand>
</feature>
<dbReference type="EC" id="5.3.1.6" evidence="5"/>
<dbReference type="Proteomes" id="UP000824161">
    <property type="component" value="Unassembled WGS sequence"/>
</dbReference>
<evidence type="ECO:0000256" key="4">
    <source>
        <dbReference type="PIRSR" id="PIRSR005384-2"/>
    </source>
</evidence>
<dbReference type="PIRSF" id="PIRSF005384">
    <property type="entry name" value="RpiB_LacA_B"/>
    <property type="match status" value="1"/>
</dbReference>
<comment type="caution">
    <text evidence="5">The sequence shown here is derived from an EMBL/GenBank/DDBJ whole genome shotgun (WGS) entry which is preliminary data.</text>
</comment>
<proteinExistence type="inferred from homology"/>
<feature type="binding site" evidence="4">
    <location>
        <position position="132"/>
    </location>
    <ligand>
        <name>D-ribulose 5-phosphate</name>
        <dbReference type="ChEBI" id="CHEBI:58121"/>
    </ligand>
</feature>
<evidence type="ECO:0000256" key="3">
    <source>
        <dbReference type="PIRSR" id="PIRSR005384-1"/>
    </source>
</evidence>
<feature type="active site" description="Proton donor" evidence="3">
    <location>
        <position position="98"/>
    </location>
</feature>
<dbReference type="NCBIfam" id="NF004051">
    <property type="entry name" value="PRK05571.1"/>
    <property type="match status" value="1"/>
</dbReference>
<gene>
    <name evidence="5" type="primary">rpiB</name>
    <name evidence="5" type="ORF">IAC44_06370</name>
</gene>
<dbReference type="NCBIfam" id="TIGR00689">
    <property type="entry name" value="rpiB_lacA_lacB"/>
    <property type="match status" value="1"/>
</dbReference>
<sequence length="144" mass="15606">MKIALGSDHAGVDYKKAIAEHLRGKGIETLDFGPFTTDAVDYPDYIHPVARAVENGQADLGITLCGSGNGAAMTANKHAGIRAALCWTPELASLARHHNDANVLDIPARFVSLYQALEMVDVFLAEPFDGGRHQRRIEKIPVKD</sequence>
<dbReference type="GO" id="GO:0019316">
    <property type="term" value="P:D-allose catabolic process"/>
    <property type="evidence" value="ECO:0007669"/>
    <property type="project" value="TreeGrafter"/>
</dbReference>
<dbReference type="NCBIfam" id="TIGR01120">
    <property type="entry name" value="rpiB"/>
    <property type="match status" value="1"/>
</dbReference>
<evidence type="ECO:0000256" key="1">
    <source>
        <dbReference type="ARBA" id="ARBA00008754"/>
    </source>
</evidence>
<comment type="similarity">
    <text evidence="1">Belongs to the LacAB/RpiB family.</text>
</comment>
<dbReference type="AlphaFoldDB" id="A0A9D1HBR0"/>